<comment type="catalytic activity">
    <reaction evidence="6">
        <text>cytidine(1402) in 16S rRNA + S-adenosyl-L-methionine = 2'-O-methylcytidine(1402) in 16S rRNA + S-adenosyl-L-homocysteine + H(+)</text>
        <dbReference type="Rhea" id="RHEA:42924"/>
        <dbReference type="Rhea" id="RHEA-COMP:10285"/>
        <dbReference type="Rhea" id="RHEA-COMP:10286"/>
        <dbReference type="ChEBI" id="CHEBI:15378"/>
        <dbReference type="ChEBI" id="CHEBI:57856"/>
        <dbReference type="ChEBI" id="CHEBI:59789"/>
        <dbReference type="ChEBI" id="CHEBI:74495"/>
        <dbReference type="ChEBI" id="CHEBI:82748"/>
        <dbReference type="EC" id="2.1.1.198"/>
    </reaction>
</comment>
<reference evidence="9 10" key="1">
    <citation type="submission" date="2024-04" db="EMBL/GenBank/DDBJ databases">
        <authorList>
            <person name="Cremers G."/>
        </authorList>
    </citation>
    <scope>NUCLEOTIDE SEQUENCE [LARGE SCALE GENOMIC DNA]</scope>
    <source>
        <strain evidence="9">MeCH1-AG</strain>
    </source>
</reference>
<evidence type="ECO:0000256" key="6">
    <source>
        <dbReference type="HAMAP-Rule" id="MF_01877"/>
    </source>
</evidence>
<feature type="domain" description="Tetrapyrrole methylase" evidence="7">
    <location>
        <begin position="9"/>
        <end position="208"/>
    </location>
</feature>
<accession>A0ABM9NEN0</accession>
<evidence type="ECO:0000256" key="5">
    <source>
        <dbReference type="ARBA" id="ARBA00022691"/>
    </source>
</evidence>
<keyword evidence="3 6" id="KW-0489">Methyltransferase</keyword>
<evidence type="ECO:0000256" key="1">
    <source>
        <dbReference type="ARBA" id="ARBA00022490"/>
    </source>
</evidence>
<dbReference type="InterPro" id="IPR053910">
    <property type="entry name" value="RsmI_HTH"/>
</dbReference>
<proteinExistence type="inferred from homology"/>
<dbReference type="Gene3D" id="3.30.950.10">
    <property type="entry name" value="Methyltransferase, Cobalt-precorrin-4 Transmethylase, Domain 2"/>
    <property type="match status" value="1"/>
</dbReference>
<dbReference type="InterPro" id="IPR000878">
    <property type="entry name" value="4pyrrol_Mease"/>
</dbReference>
<keyword evidence="4 6" id="KW-0808">Transferase</keyword>
<comment type="function">
    <text evidence="6">Catalyzes the 2'-O-methylation of the ribose of cytidine 1402 (C1402) in 16S rRNA.</text>
</comment>
<dbReference type="PIRSF" id="PIRSF005917">
    <property type="entry name" value="MTase_YraL"/>
    <property type="match status" value="1"/>
</dbReference>
<dbReference type="SUPFAM" id="SSF53790">
    <property type="entry name" value="Tetrapyrrole methylase"/>
    <property type="match status" value="1"/>
</dbReference>
<dbReference type="Pfam" id="PF00590">
    <property type="entry name" value="TP_methylase"/>
    <property type="match status" value="1"/>
</dbReference>
<organism evidence="9 10">
    <name type="scientific">Candidatus Methylocalor cossyra</name>
    <dbReference type="NCBI Taxonomy" id="3108543"/>
    <lineage>
        <taxon>Bacteria</taxon>
        <taxon>Pseudomonadati</taxon>
        <taxon>Pseudomonadota</taxon>
        <taxon>Gammaproteobacteria</taxon>
        <taxon>Methylococcales</taxon>
        <taxon>Methylococcaceae</taxon>
        <taxon>Candidatus Methylocalor</taxon>
    </lineage>
</organism>
<dbReference type="GO" id="GO:0008168">
    <property type="term" value="F:methyltransferase activity"/>
    <property type="evidence" value="ECO:0007669"/>
    <property type="project" value="UniProtKB-KW"/>
</dbReference>
<keyword evidence="10" id="KW-1185">Reference proteome</keyword>
<dbReference type="PANTHER" id="PTHR46111:SF1">
    <property type="entry name" value="RIBOSOMAL RNA SMALL SUBUNIT METHYLTRANSFERASE I"/>
    <property type="match status" value="1"/>
</dbReference>
<evidence type="ECO:0000313" key="9">
    <source>
        <dbReference type="EMBL" id="CAL1239058.1"/>
    </source>
</evidence>
<comment type="similarity">
    <text evidence="6">Belongs to the methyltransferase superfamily. RsmI family.</text>
</comment>
<dbReference type="GO" id="GO:0032259">
    <property type="term" value="P:methylation"/>
    <property type="evidence" value="ECO:0007669"/>
    <property type="project" value="UniProtKB-KW"/>
</dbReference>
<dbReference type="InterPro" id="IPR014776">
    <property type="entry name" value="4pyrrole_Mease_sub2"/>
</dbReference>
<dbReference type="InterPro" id="IPR008189">
    <property type="entry name" value="rRNA_ssu_MeTfrase_I"/>
</dbReference>
<evidence type="ECO:0000256" key="2">
    <source>
        <dbReference type="ARBA" id="ARBA00022552"/>
    </source>
</evidence>
<evidence type="ECO:0000256" key="3">
    <source>
        <dbReference type="ARBA" id="ARBA00022603"/>
    </source>
</evidence>
<dbReference type="EMBL" id="OZ026884">
    <property type="protein sequence ID" value="CAL1239058.1"/>
    <property type="molecule type" value="Genomic_DNA"/>
</dbReference>
<dbReference type="CDD" id="cd11648">
    <property type="entry name" value="RsmI"/>
    <property type="match status" value="1"/>
</dbReference>
<name>A0ABM9NEN0_9GAMM</name>
<dbReference type="InterPro" id="IPR035996">
    <property type="entry name" value="4pyrrol_Methylase_sf"/>
</dbReference>
<evidence type="ECO:0000259" key="7">
    <source>
        <dbReference type="Pfam" id="PF00590"/>
    </source>
</evidence>
<evidence type="ECO:0000259" key="8">
    <source>
        <dbReference type="Pfam" id="PF23016"/>
    </source>
</evidence>
<dbReference type="Pfam" id="PF23016">
    <property type="entry name" value="RsmI_C"/>
    <property type="match status" value="1"/>
</dbReference>
<dbReference type="InterPro" id="IPR014777">
    <property type="entry name" value="4pyrrole_Mease_sub1"/>
</dbReference>
<feature type="domain" description="RsmI HTH" evidence="8">
    <location>
        <begin position="241"/>
        <end position="280"/>
    </location>
</feature>
<dbReference type="Gene3D" id="3.40.1010.10">
    <property type="entry name" value="Cobalt-precorrin-4 Transmethylase, Domain 1"/>
    <property type="match status" value="1"/>
</dbReference>
<evidence type="ECO:0000313" key="10">
    <source>
        <dbReference type="Proteomes" id="UP001497493"/>
    </source>
</evidence>
<dbReference type="NCBIfam" id="TIGR00096">
    <property type="entry name" value="16S rRNA (cytidine(1402)-2'-O)-methyltransferase"/>
    <property type="match status" value="1"/>
</dbReference>
<keyword evidence="2 6" id="KW-0698">rRNA processing</keyword>
<evidence type="ECO:0000256" key="4">
    <source>
        <dbReference type="ARBA" id="ARBA00022679"/>
    </source>
</evidence>
<dbReference type="RefSeq" id="WP_348758650.1">
    <property type="nucleotide sequence ID" value="NZ_OZ026884.1"/>
</dbReference>
<dbReference type="EC" id="2.1.1.198" evidence="6"/>
<dbReference type="Proteomes" id="UP001497493">
    <property type="component" value="Chromosome"/>
</dbReference>
<sequence length="288" mass="31529">MTEIERGILYLVATPIGNLADFSFRAVEILKRVDLIACEDTRHSRLLLDHYGIDRPLVAFHEHNEETATPQLLERLRQGQAVALIADAGTPLVNDPGFPLVRSARAAGIRVTPIPGPCALIAALSASGLPTHRFAFEGFPPRRSAARRARFEALRDEPRTLIFYEASHRIMDTLQDLAAIFPPERPIVIARELTKRFETITASTVGEAGALLERQPEQRRGEFVLVLGGAPEASPGDGLCPDQERVLRLLLEECSLRTAVALTARITGVSREAAYRTALRWCGQGGAG</sequence>
<protein>
    <recommendedName>
        <fullName evidence="6">Ribosomal RNA small subunit methyltransferase I</fullName>
        <ecNumber evidence="6">2.1.1.198</ecNumber>
    </recommendedName>
    <alternativeName>
        <fullName evidence="6">16S rRNA 2'-O-ribose C1402 methyltransferase</fullName>
    </alternativeName>
    <alternativeName>
        <fullName evidence="6">rRNA (cytidine-2'-O-)-methyltransferase RsmI</fullName>
    </alternativeName>
</protein>
<dbReference type="PANTHER" id="PTHR46111">
    <property type="entry name" value="RIBOSOMAL RNA SMALL SUBUNIT METHYLTRANSFERASE I"/>
    <property type="match status" value="1"/>
</dbReference>
<comment type="subcellular location">
    <subcellularLocation>
        <location evidence="6">Cytoplasm</location>
    </subcellularLocation>
</comment>
<dbReference type="HAMAP" id="MF_01877">
    <property type="entry name" value="16SrRNA_methyltr_I"/>
    <property type="match status" value="1"/>
</dbReference>
<keyword evidence="1 6" id="KW-0963">Cytoplasm</keyword>
<gene>
    <name evidence="6 9" type="primary">rsmI</name>
    <name evidence="9" type="ORF">MECH1_V1_0282</name>
</gene>
<keyword evidence="5 6" id="KW-0949">S-adenosyl-L-methionine</keyword>